<keyword evidence="8" id="KW-1185">Reference proteome</keyword>
<keyword evidence="4" id="KW-0786">Thiamine pyrophosphate</keyword>
<name>A0A173XJH6_9FIRM</name>
<dbReference type="GO" id="GO:0070204">
    <property type="term" value="F:2-succinyl-5-enolpyruvyl-6-hydroxy-3-cyclohexene-1-carboxylic-acid synthase activity"/>
    <property type="evidence" value="ECO:0007669"/>
    <property type="project" value="UniProtKB-EC"/>
</dbReference>
<evidence type="ECO:0000259" key="6">
    <source>
        <dbReference type="Pfam" id="PF02776"/>
    </source>
</evidence>
<dbReference type="AlphaFoldDB" id="A0A173XJH6"/>
<keyword evidence="5" id="KW-0464">Manganese</keyword>
<dbReference type="Gene3D" id="3.40.50.1220">
    <property type="entry name" value="TPP-binding domain"/>
    <property type="match status" value="1"/>
</dbReference>
<proteinExistence type="predicted"/>
<dbReference type="GO" id="GO:0030976">
    <property type="term" value="F:thiamine pyrophosphate binding"/>
    <property type="evidence" value="ECO:0007669"/>
    <property type="project" value="InterPro"/>
</dbReference>
<evidence type="ECO:0000256" key="1">
    <source>
        <dbReference type="ARBA" id="ARBA00022679"/>
    </source>
</evidence>
<dbReference type="GO" id="GO:0009234">
    <property type="term" value="P:menaquinone biosynthetic process"/>
    <property type="evidence" value="ECO:0007669"/>
    <property type="project" value="InterPro"/>
</dbReference>
<evidence type="ECO:0000313" key="8">
    <source>
        <dbReference type="Proteomes" id="UP000095546"/>
    </source>
</evidence>
<evidence type="ECO:0000256" key="5">
    <source>
        <dbReference type="ARBA" id="ARBA00023211"/>
    </source>
</evidence>
<dbReference type="CDD" id="cd07037">
    <property type="entry name" value="TPP_PYR_MenD"/>
    <property type="match status" value="1"/>
</dbReference>
<gene>
    <name evidence="7" type="primary">menD</name>
    <name evidence="7" type="ORF">ERS852385_00653</name>
</gene>
<dbReference type="PANTHER" id="PTHR42916">
    <property type="entry name" value="2-SUCCINYL-5-ENOLPYRUVYL-6-HYDROXY-3-CYCLOHEXENE-1-CARBOXYLATE SYNTHASE"/>
    <property type="match status" value="1"/>
</dbReference>
<dbReference type="Gene3D" id="3.40.50.970">
    <property type="match status" value="2"/>
</dbReference>
<sequence length="579" mass="64567">MEKFYSIERNVQMLIYLMKQHGVRKVVASPGTTNICFVASVQFDPYFEVYSAADERSAAYIACGLAAESGEPVALSCTGATASRNYVPGLTEAFYRKLPVLAVTATQHTGRIGQNIPQVIDRRVQFNDLVRYSLQLPTIHDSDDEWAYGVKINEALLALQECGGGPVHINLTTKYSKDFSVRELKPVKVIKRITTADKFPVLEGKRIGIFVGAHRAWSKDLTKAVDAFCAAYDAAVFCDHTSNYLGAYRVDFSLVFQQALYSSPLATVDLMIDMGDISGAYAQPKAKEVWRVNPDGAVRDTYQKLTKVFAMTEQEFFQHYAAMKEAVADGHYAADCRGEYQRILDKMPELPFSNAWLAQQTCARLPENSVLHLGILNTLRTWNFYQAPKTVRGYANTGGFGIDGCVSTLLGASLADRQSLYFGVFGDLAFFYDMNSLGNRHVGANLRIILVNNGRGTEFRNYNHPAARFGEDADPFMAAAGHYGRQSDMLVRHYAEDLGFEYLCAHTKEEYNRQLDRFLSSELTDRPMLLEVFTDSKDESDALYAIYHIEHSVKGEAKGKVRKVLGDKGVAAVKKLLGR</sequence>
<dbReference type="InterPro" id="IPR012001">
    <property type="entry name" value="Thiamin_PyroP_enz_TPP-bd_dom"/>
</dbReference>
<dbReference type="SUPFAM" id="SSF52518">
    <property type="entry name" value="Thiamin diphosphate-binding fold (THDP-binding)"/>
    <property type="match status" value="2"/>
</dbReference>
<protein>
    <submittedName>
        <fullName evidence="7">2-succinyl-5-enolpyruvyl-6-hydroxy-3-cyclohexene-1-carboxylate synthase</fullName>
        <ecNumber evidence="7">2.2.1.9</ecNumber>
    </submittedName>
</protein>
<keyword evidence="1 7" id="KW-0808">Transferase</keyword>
<dbReference type="PIRSF" id="PIRSF004983">
    <property type="entry name" value="MenD"/>
    <property type="match status" value="1"/>
</dbReference>
<dbReference type="Pfam" id="PF02776">
    <property type="entry name" value="TPP_enzyme_N"/>
    <property type="match status" value="1"/>
</dbReference>
<dbReference type="GO" id="GO:0046872">
    <property type="term" value="F:metal ion binding"/>
    <property type="evidence" value="ECO:0007669"/>
    <property type="project" value="UniProtKB-KW"/>
</dbReference>
<feature type="domain" description="Thiamine pyrophosphate enzyme N-terminal TPP-binding" evidence="6">
    <location>
        <begin position="12"/>
        <end position="121"/>
    </location>
</feature>
<dbReference type="Proteomes" id="UP000095546">
    <property type="component" value="Unassembled WGS sequence"/>
</dbReference>
<accession>A0A173XJH6</accession>
<keyword evidence="3" id="KW-0460">Magnesium</keyword>
<dbReference type="InterPro" id="IPR029061">
    <property type="entry name" value="THDP-binding"/>
</dbReference>
<evidence type="ECO:0000313" key="7">
    <source>
        <dbReference type="EMBL" id="CUN51804.1"/>
    </source>
</evidence>
<dbReference type="PANTHER" id="PTHR42916:SF1">
    <property type="entry name" value="PROTEIN PHYLLO, CHLOROPLASTIC"/>
    <property type="match status" value="1"/>
</dbReference>
<dbReference type="OrthoDB" id="9791859at2"/>
<dbReference type="EC" id="2.2.1.9" evidence="7"/>
<keyword evidence="2" id="KW-0479">Metal-binding</keyword>
<organism evidence="7 8">
    <name type="scientific">Mitsuokella jalaludinii</name>
    <dbReference type="NCBI Taxonomy" id="187979"/>
    <lineage>
        <taxon>Bacteria</taxon>
        <taxon>Bacillati</taxon>
        <taxon>Bacillota</taxon>
        <taxon>Negativicutes</taxon>
        <taxon>Selenomonadales</taxon>
        <taxon>Selenomonadaceae</taxon>
        <taxon>Mitsuokella</taxon>
    </lineage>
</organism>
<dbReference type="RefSeq" id="WP_055160617.1">
    <property type="nucleotide sequence ID" value="NZ_CABIWZ010000002.1"/>
</dbReference>
<evidence type="ECO:0000256" key="3">
    <source>
        <dbReference type="ARBA" id="ARBA00022842"/>
    </source>
</evidence>
<dbReference type="EMBL" id="CYYU01000002">
    <property type="protein sequence ID" value="CUN51804.1"/>
    <property type="molecule type" value="Genomic_DNA"/>
</dbReference>
<dbReference type="InterPro" id="IPR004433">
    <property type="entry name" value="MenaQ_synth_MenD"/>
</dbReference>
<evidence type="ECO:0000256" key="2">
    <source>
        <dbReference type="ARBA" id="ARBA00022723"/>
    </source>
</evidence>
<reference evidence="7 8" key="1">
    <citation type="submission" date="2015-09" db="EMBL/GenBank/DDBJ databases">
        <authorList>
            <consortium name="Pathogen Informatics"/>
        </authorList>
    </citation>
    <scope>NUCLEOTIDE SEQUENCE [LARGE SCALE GENOMIC DNA]</scope>
    <source>
        <strain evidence="7 8">2789STDY5608828</strain>
    </source>
</reference>
<dbReference type="STRING" id="187979.ERS852385_00653"/>
<evidence type="ECO:0000256" key="4">
    <source>
        <dbReference type="ARBA" id="ARBA00023052"/>
    </source>
</evidence>